<name>G5GQR9_9FIRM</name>
<dbReference type="EMBL" id="ACZM01000015">
    <property type="protein sequence ID" value="EHG20704.1"/>
    <property type="molecule type" value="Genomic_DNA"/>
</dbReference>
<dbReference type="eggNOG" id="COG1328">
    <property type="taxonomic scope" value="Bacteria"/>
</dbReference>
<comment type="caution">
    <text evidence="1">The sequence shown here is derived from an EMBL/GenBank/DDBJ whole genome shotgun (WGS) entry which is preliminary data.</text>
</comment>
<accession>G5GQR9</accession>
<gene>
    <name evidence="1" type="ORF">HMPREF9334_01600</name>
</gene>
<dbReference type="PATRIC" id="fig|679201.3.peg.1616"/>
<dbReference type="HOGENOM" id="CLU_159862_0_0_9"/>
<dbReference type="STRING" id="679201.HMPREF9334_01600"/>
<keyword evidence="2" id="KW-1185">Reference proteome</keyword>
<dbReference type="Proteomes" id="UP000004129">
    <property type="component" value="Unassembled WGS sequence"/>
</dbReference>
<protein>
    <submittedName>
        <fullName evidence="1">Uncharacterized protein</fullName>
    </submittedName>
</protein>
<dbReference type="InterPro" id="IPR012833">
    <property type="entry name" value="NrdD"/>
</dbReference>
<sequence>MVAKKENAPQTAREKGECSMIVNDINVTVNGLSDITPHEVENYIAYIEGQTHEKLDRLSITGTDDGRVTLGYEMRQPKFERVRRITGYLVGTTDRWNNAKQAEEHERVKHGLH</sequence>
<evidence type="ECO:0000313" key="1">
    <source>
        <dbReference type="EMBL" id="EHG20704.1"/>
    </source>
</evidence>
<reference evidence="1 2" key="1">
    <citation type="submission" date="2011-08" db="EMBL/GenBank/DDBJ databases">
        <title>The Genome Sequence of Selenomonas infelix ATCC 43532.</title>
        <authorList>
            <consortium name="The Broad Institute Genome Sequencing Platform"/>
            <person name="Earl A."/>
            <person name="Ward D."/>
            <person name="Feldgarden M."/>
            <person name="Gevers D."/>
            <person name="Izard J."/>
            <person name="Blanton J.M."/>
            <person name="Baranova O.V."/>
            <person name="Dewhirst F.E."/>
            <person name="Young S.K."/>
            <person name="Zeng Q."/>
            <person name="Gargeya S."/>
            <person name="Fitzgerald M."/>
            <person name="Haas B."/>
            <person name="Abouelleil A."/>
            <person name="Alvarado L."/>
            <person name="Arachchi H.M."/>
            <person name="Berlin A."/>
            <person name="Brown A."/>
            <person name="Chapman S.B."/>
            <person name="Chen Z."/>
            <person name="Dunbar C."/>
            <person name="Freedman E."/>
            <person name="Gearin G."/>
            <person name="Gellesch M."/>
            <person name="Goldberg J."/>
            <person name="Griggs A."/>
            <person name="Gujja S."/>
            <person name="Heiman D."/>
            <person name="Howarth C."/>
            <person name="Larson L."/>
            <person name="Lui A."/>
            <person name="MacDonald P.J.P."/>
            <person name="Montmayeur A."/>
            <person name="Murphy C."/>
            <person name="Neiman D."/>
            <person name="Pearson M."/>
            <person name="Priest M."/>
            <person name="Roberts A."/>
            <person name="Saif S."/>
            <person name="Shea T."/>
            <person name="Shenoy N."/>
            <person name="Sisk P."/>
            <person name="Stolte C."/>
            <person name="Sykes S."/>
            <person name="Wortman J."/>
            <person name="Nusbaum C."/>
            <person name="Birren B."/>
        </authorList>
    </citation>
    <scope>NUCLEOTIDE SEQUENCE [LARGE SCALE GENOMIC DNA]</scope>
    <source>
        <strain evidence="1 2">ATCC 43532</strain>
    </source>
</reference>
<proteinExistence type="predicted"/>
<dbReference type="GO" id="GO:0006260">
    <property type="term" value="P:DNA replication"/>
    <property type="evidence" value="ECO:0007669"/>
    <property type="project" value="InterPro"/>
</dbReference>
<dbReference type="AlphaFoldDB" id="G5GQR9"/>
<evidence type="ECO:0000313" key="2">
    <source>
        <dbReference type="Proteomes" id="UP000004129"/>
    </source>
</evidence>
<dbReference type="GO" id="GO:0008998">
    <property type="term" value="F:ribonucleoside-triphosphate reductase (thioredoxin) activity"/>
    <property type="evidence" value="ECO:0007669"/>
    <property type="project" value="InterPro"/>
</dbReference>
<organism evidence="1 2">
    <name type="scientific">Selenomonas infelix ATCC 43532</name>
    <dbReference type="NCBI Taxonomy" id="679201"/>
    <lineage>
        <taxon>Bacteria</taxon>
        <taxon>Bacillati</taxon>
        <taxon>Bacillota</taxon>
        <taxon>Negativicutes</taxon>
        <taxon>Selenomonadales</taxon>
        <taxon>Selenomonadaceae</taxon>
        <taxon>Selenomonas</taxon>
    </lineage>
</organism>
<dbReference type="Pfam" id="PF13597">
    <property type="entry name" value="NRDD"/>
    <property type="match status" value="1"/>
</dbReference>